<dbReference type="InterPro" id="IPR036899">
    <property type="entry name" value="Ribosomal_uL13_sf"/>
</dbReference>
<protein>
    <recommendedName>
        <fullName evidence="5 6">Large ribosomal subunit protein uL13</fullName>
    </recommendedName>
</protein>
<keyword evidence="3 6" id="KW-0689">Ribosomal protein</keyword>
<evidence type="ECO:0000256" key="8">
    <source>
        <dbReference type="RuleBase" id="RU003878"/>
    </source>
</evidence>
<dbReference type="AlphaFoldDB" id="A0A7V4U1R2"/>
<organism evidence="9">
    <name type="scientific">Caldithrix abyssi</name>
    <dbReference type="NCBI Taxonomy" id="187145"/>
    <lineage>
        <taxon>Bacteria</taxon>
        <taxon>Pseudomonadati</taxon>
        <taxon>Calditrichota</taxon>
        <taxon>Calditrichia</taxon>
        <taxon>Calditrichales</taxon>
        <taxon>Calditrichaceae</taxon>
        <taxon>Caldithrix</taxon>
    </lineage>
</organism>
<dbReference type="EMBL" id="DRQG01000105">
    <property type="protein sequence ID" value="HGY56234.1"/>
    <property type="molecule type" value="Genomic_DNA"/>
</dbReference>
<evidence type="ECO:0000256" key="4">
    <source>
        <dbReference type="ARBA" id="ARBA00023274"/>
    </source>
</evidence>
<dbReference type="GO" id="GO:0003735">
    <property type="term" value="F:structural constituent of ribosome"/>
    <property type="evidence" value="ECO:0007669"/>
    <property type="project" value="InterPro"/>
</dbReference>
<dbReference type="CDD" id="cd00392">
    <property type="entry name" value="Ribosomal_L13"/>
    <property type="match status" value="1"/>
</dbReference>
<sequence>MKTYIARENEIEQSRRWYVVDAEGQVLGRLASKIAHILRGKNKPIYSPHQDAGDFIVVINAEKVRLTGKKMQQKTYFRHSGYPGGVTTTPIALMLQRHPERVIEYAVKRMLPKNALGRKMFKKLKVYAGPDHPHQAQQPAALKLN</sequence>
<dbReference type="GO" id="GO:0022625">
    <property type="term" value="C:cytosolic large ribosomal subunit"/>
    <property type="evidence" value="ECO:0007669"/>
    <property type="project" value="TreeGrafter"/>
</dbReference>
<evidence type="ECO:0000256" key="6">
    <source>
        <dbReference type="HAMAP-Rule" id="MF_01366"/>
    </source>
</evidence>
<comment type="function">
    <text evidence="6 8">This protein is one of the early assembly proteins of the 50S ribosomal subunit, although it is not seen to bind rRNA by itself. It is important during the early stages of 50S assembly.</text>
</comment>
<dbReference type="Gene3D" id="3.90.1180.10">
    <property type="entry name" value="Ribosomal protein L13"/>
    <property type="match status" value="1"/>
</dbReference>
<evidence type="ECO:0000256" key="5">
    <source>
        <dbReference type="ARBA" id="ARBA00035201"/>
    </source>
</evidence>
<dbReference type="InterPro" id="IPR005822">
    <property type="entry name" value="Ribosomal_uL13"/>
</dbReference>
<dbReference type="FunFam" id="3.90.1180.10:FF:000001">
    <property type="entry name" value="50S ribosomal protein L13"/>
    <property type="match status" value="1"/>
</dbReference>
<dbReference type="SUPFAM" id="SSF52161">
    <property type="entry name" value="Ribosomal protein L13"/>
    <property type="match status" value="1"/>
</dbReference>
<gene>
    <name evidence="6 8" type="primary">rplM</name>
    <name evidence="9" type="ORF">ENK44_11055</name>
</gene>
<evidence type="ECO:0000313" key="9">
    <source>
        <dbReference type="EMBL" id="HGY56234.1"/>
    </source>
</evidence>
<evidence type="ECO:0000256" key="1">
    <source>
        <dbReference type="ARBA" id="ARBA00006227"/>
    </source>
</evidence>
<keyword evidence="4 6" id="KW-0687">Ribonucleoprotein</keyword>
<comment type="caution">
    <text evidence="9">The sequence shown here is derived from an EMBL/GenBank/DDBJ whole genome shotgun (WGS) entry which is preliminary data.</text>
</comment>
<dbReference type="InterPro" id="IPR005823">
    <property type="entry name" value="Ribosomal_uL13_bac-type"/>
</dbReference>
<dbReference type="GO" id="GO:0006412">
    <property type="term" value="P:translation"/>
    <property type="evidence" value="ECO:0007669"/>
    <property type="project" value="UniProtKB-UniRule"/>
</dbReference>
<proteinExistence type="inferred from homology"/>
<evidence type="ECO:0000256" key="3">
    <source>
        <dbReference type="ARBA" id="ARBA00022980"/>
    </source>
</evidence>
<dbReference type="PANTHER" id="PTHR11545">
    <property type="entry name" value="RIBOSOMAL PROTEIN L13"/>
    <property type="match status" value="1"/>
</dbReference>
<comment type="subunit">
    <text evidence="2 6">Part of the 50S ribosomal subunit.</text>
</comment>
<dbReference type="PANTHER" id="PTHR11545:SF2">
    <property type="entry name" value="LARGE RIBOSOMAL SUBUNIT PROTEIN UL13M"/>
    <property type="match status" value="1"/>
</dbReference>
<dbReference type="Pfam" id="PF00572">
    <property type="entry name" value="Ribosomal_L13"/>
    <property type="match status" value="1"/>
</dbReference>
<dbReference type="PIRSF" id="PIRSF002181">
    <property type="entry name" value="Ribosomal_L13"/>
    <property type="match status" value="1"/>
</dbReference>
<dbReference type="InterPro" id="IPR023563">
    <property type="entry name" value="Ribosomal_uL13_CS"/>
</dbReference>
<dbReference type="PROSITE" id="PS00783">
    <property type="entry name" value="RIBOSOMAL_L13"/>
    <property type="match status" value="1"/>
</dbReference>
<dbReference type="HAMAP" id="MF_01366">
    <property type="entry name" value="Ribosomal_uL13"/>
    <property type="match status" value="1"/>
</dbReference>
<reference evidence="9" key="1">
    <citation type="journal article" date="2020" name="mSystems">
        <title>Genome- and Community-Level Interaction Insights into Carbon Utilization and Element Cycling Functions of Hydrothermarchaeota in Hydrothermal Sediment.</title>
        <authorList>
            <person name="Zhou Z."/>
            <person name="Liu Y."/>
            <person name="Xu W."/>
            <person name="Pan J."/>
            <person name="Luo Z.H."/>
            <person name="Li M."/>
        </authorList>
    </citation>
    <scope>NUCLEOTIDE SEQUENCE [LARGE SCALE GENOMIC DNA]</scope>
    <source>
        <strain evidence="9">HyVt-577</strain>
    </source>
</reference>
<accession>A0A7V4U1R2</accession>
<evidence type="ECO:0000256" key="2">
    <source>
        <dbReference type="ARBA" id="ARBA00011838"/>
    </source>
</evidence>
<comment type="similarity">
    <text evidence="1 6 7">Belongs to the universal ribosomal protein uL13 family.</text>
</comment>
<dbReference type="Proteomes" id="UP000885779">
    <property type="component" value="Unassembled WGS sequence"/>
</dbReference>
<dbReference type="GO" id="GO:0003729">
    <property type="term" value="F:mRNA binding"/>
    <property type="evidence" value="ECO:0007669"/>
    <property type="project" value="TreeGrafter"/>
</dbReference>
<dbReference type="GO" id="GO:0017148">
    <property type="term" value="P:negative regulation of translation"/>
    <property type="evidence" value="ECO:0007669"/>
    <property type="project" value="TreeGrafter"/>
</dbReference>
<dbReference type="NCBIfam" id="TIGR01066">
    <property type="entry name" value="rplM_bact"/>
    <property type="match status" value="1"/>
</dbReference>
<name>A0A7V4U1R2_CALAY</name>
<evidence type="ECO:0000256" key="7">
    <source>
        <dbReference type="RuleBase" id="RU003877"/>
    </source>
</evidence>